<keyword evidence="2" id="KW-0812">Transmembrane</keyword>
<dbReference type="Proteomes" id="UP000281406">
    <property type="component" value="Unassembled WGS sequence"/>
</dbReference>
<evidence type="ECO:0000256" key="2">
    <source>
        <dbReference type="SAM" id="Phobius"/>
    </source>
</evidence>
<reference evidence="3 4" key="1">
    <citation type="submission" date="2018-10" db="EMBL/GenBank/DDBJ databases">
        <title>Genome assembly for a Yunnan-Guizhou Plateau 3E fish, Anabarilius grahami (Regan), and its evolutionary and genetic applications.</title>
        <authorList>
            <person name="Jiang W."/>
        </authorList>
    </citation>
    <scope>NUCLEOTIDE SEQUENCE [LARGE SCALE GENOMIC DNA]</scope>
    <source>
        <strain evidence="3">AG-KIZ</strain>
        <tissue evidence="3">Muscle</tissue>
    </source>
</reference>
<accession>A0A3N0YGS2</accession>
<keyword evidence="4" id="KW-1185">Reference proteome</keyword>
<evidence type="ECO:0000256" key="1">
    <source>
        <dbReference type="SAM" id="MobiDB-lite"/>
    </source>
</evidence>
<dbReference type="AlphaFoldDB" id="A0A3N0YGS2"/>
<organism evidence="3 4">
    <name type="scientific">Anabarilius grahami</name>
    <name type="common">Kanglang fish</name>
    <name type="synonym">Barilius grahami</name>
    <dbReference type="NCBI Taxonomy" id="495550"/>
    <lineage>
        <taxon>Eukaryota</taxon>
        <taxon>Metazoa</taxon>
        <taxon>Chordata</taxon>
        <taxon>Craniata</taxon>
        <taxon>Vertebrata</taxon>
        <taxon>Euteleostomi</taxon>
        <taxon>Actinopterygii</taxon>
        <taxon>Neopterygii</taxon>
        <taxon>Teleostei</taxon>
        <taxon>Ostariophysi</taxon>
        <taxon>Cypriniformes</taxon>
        <taxon>Xenocyprididae</taxon>
        <taxon>Xenocypridinae</taxon>
        <taxon>Xenocypridinae incertae sedis</taxon>
        <taxon>Anabarilius</taxon>
    </lineage>
</organism>
<proteinExistence type="predicted"/>
<feature type="transmembrane region" description="Helical" evidence="2">
    <location>
        <begin position="162"/>
        <end position="179"/>
    </location>
</feature>
<sequence length="196" mass="21369">MERVLVNNDSPFTICPLEPTSLTAPDLEPSQPSPCLMELQPDSTVDMDPETVADNVPASLTELFPAPEPEPNNASDQVHDSATTPVPEGVLLEFEGIDGSPTHISATMKDLCLLCLPLLLPLPEPAKSPWHGDTLSLPPASVIIYCVIIWSLLLLAPPSLHSPMYCFVCLGLFLGLFEMHRRCADRSAYDIKVPRE</sequence>
<feature type="region of interest" description="Disordered" evidence="1">
    <location>
        <begin position="62"/>
        <end position="81"/>
    </location>
</feature>
<protein>
    <submittedName>
        <fullName evidence="3">Uncharacterized protein</fullName>
    </submittedName>
</protein>
<feature type="compositionally biased region" description="Polar residues" evidence="1">
    <location>
        <begin position="72"/>
        <end position="81"/>
    </location>
</feature>
<evidence type="ECO:0000313" key="4">
    <source>
        <dbReference type="Proteomes" id="UP000281406"/>
    </source>
</evidence>
<feature type="transmembrane region" description="Helical" evidence="2">
    <location>
        <begin position="137"/>
        <end position="156"/>
    </location>
</feature>
<keyword evidence="2" id="KW-1133">Transmembrane helix</keyword>
<name>A0A3N0YGS2_ANAGA</name>
<evidence type="ECO:0000313" key="3">
    <source>
        <dbReference type="EMBL" id="ROL45353.1"/>
    </source>
</evidence>
<dbReference type="EMBL" id="RJVU01042594">
    <property type="protein sequence ID" value="ROL45353.1"/>
    <property type="molecule type" value="Genomic_DNA"/>
</dbReference>
<gene>
    <name evidence="3" type="ORF">DPX16_4694</name>
</gene>
<keyword evidence="2" id="KW-0472">Membrane</keyword>
<comment type="caution">
    <text evidence="3">The sequence shown here is derived from an EMBL/GenBank/DDBJ whole genome shotgun (WGS) entry which is preliminary data.</text>
</comment>